<dbReference type="InterPro" id="IPR001461">
    <property type="entry name" value="Aspartic_peptidase_A1"/>
</dbReference>
<dbReference type="GO" id="GO:0004190">
    <property type="term" value="F:aspartic-type endopeptidase activity"/>
    <property type="evidence" value="ECO:0007669"/>
    <property type="project" value="InterPro"/>
</dbReference>
<dbReference type="Pfam" id="PF13391">
    <property type="entry name" value="HNH_2"/>
    <property type="match status" value="1"/>
</dbReference>
<dbReference type="SUPFAM" id="SSF50630">
    <property type="entry name" value="Acid proteases"/>
    <property type="match status" value="1"/>
</dbReference>
<comment type="caution">
    <text evidence="3">The sequence shown here is derived from an EMBL/GenBank/DDBJ whole genome shotgun (WGS) entry which is preliminary data.</text>
</comment>
<dbReference type="PANTHER" id="PTHR47966:SF65">
    <property type="entry name" value="ASPARTIC-TYPE ENDOPEPTIDASE"/>
    <property type="match status" value="1"/>
</dbReference>
<dbReference type="InterPro" id="IPR033121">
    <property type="entry name" value="PEPTIDASE_A1"/>
</dbReference>
<keyword evidence="4" id="KW-1185">Reference proteome</keyword>
<protein>
    <recommendedName>
        <fullName evidence="2">Peptidase A1 domain-containing protein</fullName>
    </recommendedName>
</protein>
<dbReference type="AlphaFoldDB" id="A0AAE1M0E3"/>
<dbReference type="PROSITE" id="PS51767">
    <property type="entry name" value="PEPTIDASE_A1"/>
    <property type="match status" value="1"/>
</dbReference>
<sequence length="799" mass="87061">MQLTEREIPAVFSLPVDYRPVSQAKLQKRHPSPTVQADTIIYETTPFVEVSVGTPPQPIGLAVDLQDGFMAFLVPNTTNCVSLSKATSAQYNCAADDYCALMGYFCPAASSTMKSIQPSESDPEGPVNADVVTVGSQRVDGVHMWLNDISPGDYSRMGIAPGSPLLYLMVDRGFINSPSFSIWNNASQNNQGHLLFGGVNKAMYKGTLQAFPLSGPNNNVNVPIAAVVVESGDNSTAGPATTRHNLADSTTAVLSTIDTFTFFPNKTVQQIYADLDITPVLIPSFNASMGIVDCARTHSENRTVSLVFGSATISVPWSELFQSFEDSTCEFTIVPYRPDLISGPGSELQIGAAFLQHMYLAVDYDNMFAAVAPLNPNPGPDNILEIGNGTRIPDAEGDFPATITPYEAPTPTQTTTTGPLPTSTTASKAQAVTFTPRAMDIIFGVGGAILARLRRSISQTHIDPIPKLFQPVPTTTSIDPARWRALQSDVDNILNDYAGSPVPDQDDTPKVLRAFLKYLCEEAKTLLMQEIKQFNGKLALRQLRNCLVDSILKSMLIAGGKQPKSLTPSPIVIPGPTVEESQHQLELRSNHTAVKQACLKRDGRRCVLTGMVERVHLMSIPTQNRGGRWFCKPECAHIIPFALSKFNPSSSQEVSSGGRFTDTFPLWQGKIGPENINAPDNAITLRSEAHMEFASHHIAAEPANMEHKYPVHDLDAVTSVARDLSNTITMMQSDPAVVMPAPDLPRLHYQVSMILQESGIRERYERTKWENEDNLIENIEPDGSTDLGNILSSKMLTDI</sequence>
<dbReference type="GO" id="GO:0006508">
    <property type="term" value="P:proteolysis"/>
    <property type="evidence" value="ECO:0007669"/>
    <property type="project" value="InterPro"/>
</dbReference>
<dbReference type="EMBL" id="JAWRVG010000059">
    <property type="protein sequence ID" value="KAK4062647.1"/>
    <property type="molecule type" value="Genomic_DNA"/>
</dbReference>
<gene>
    <name evidence="3" type="ORF">Triagg1_9765</name>
</gene>
<dbReference type="InterPro" id="IPR021109">
    <property type="entry name" value="Peptidase_aspartic_dom_sf"/>
</dbReference>
<dbReference type="Proteomes" id="UP001273209">
    <property type="component" value="Unassembled WGS sequence"/>
</dbReference>
<comment type="similarity">
    <text evidence="1">Belongs to the peptidase A1 family.</text>
</comment>
<feature type="domain" description="Peptidase A1" evidence="2">
    <location>
        <begin position="46"/>
        <end position="372"/>
    </location>
</feature>
<reference evidence="3" key="1">
    <citation type="submission" date="2023-11" db="EMBL/GenBank/DDBJ databases">
        <title>The genome sequences of three competitors of mushroom-forming fungi.</title>
        <authorList>
            <person name="Beijen E."/>
            <person name="Ohm R.A."/>
        </authorList>
    </citation>
    <scope>NUCLEOTIDE SEQUENCE</scope>
    <source>
        <strain evidence="3">CBS 100526</strain>
    </source>
</reference>
<evidence type="ECO:0000313" key="4">
    <source>
        <dbReference type="Proteomes" id="UP001273209"/>
    </source>
</evidence>
<dbReference type="GeneID" id="87924663"/>
<dbReference type="Pfam" id="PF00026">
    <property type="entry name" value="Asp"/>
    <property type="match status" value="1"/>
</dbReference>
<name>A0AAE1M0E3_9HYPO</name>
<dbReference type="InterPro" id="IPR003615">
    <property type="entry name" value="HNH_nuc"/>
</dbReference>
<evidence type="ECO:0000259" key="2">
    <source>
        <dbReference type="PROSITE" id="PS51767"/>
    </source>
</evidence>
<evidence type="ECO:0000313" key="3">
    <source>
        <dbReference type="EMBL" id="KAK4062647.1"/>
    </source>
</evidence>
<dbReference type="RefSeq" id="XP_062751222.1">
    <property type="nucleotide sequence ID" value="XM_062904758.1"/>
</dbReference>
<accession>A0AAE1M0E3</accession>
<dbReference type="PANTHER" id="PTHR47966">
    <property type="entry name" value="BETA-SITE APP-CLEAVING ENZYME, ISOFORM A-RELATED"/>
    <property type="match status" value="1"/>
</dbReference>
<organism evidence="3 4">
    <name type="scientific">Trichoderma aggressivum f. europaeum</name>
    <dbReference type="NCBI Taxonomy" id="173218"/>
    <lineage>
        <taxon>Eukaryota</taxon>
        <taxon>Fungi</taxon>
        <taxon>Dikarya</taxon>
        <taxon>Ascomycota</taxon>
        <taxon>Pezizomycotina</taxon>
        <taxon>Sordariomycetes</taxon>
        <taxon>Hypocreomycetidae</taxon>
        <taxon>Hypocreales</taxon>
        <taxon>Hypocreaceae</taxon>
        <taxon>Trichoderma</taxon>
    </lineage>
</organism>
<evidence type="ECO:0000256" key="1">
    <source>
        <dbReference type="ARBA" id="ARBA00007447"/>
    </source>
</evidence>
<proteinExistence type="inferred from homology"/>
<dbReference type="Gene3D" id="2.40.70.10">
    <property type="entry name" value="Acid Proteases"/>
    <property type="match status" value="2"/>
</dbReference>